<evidence type="ECO:0000313" key="2">
    <source>
        <dbReference type="Proteomes" id="UP001412067"/>
    </source>
</evidence>
<keyword evidence="2" id="KW-1185">Reference proteome</keyword>
<accession>A0ABR2LFH9</accession>
<reference evidence="1 2" key="1">
    <citation type="journal article" date="2022" name="Nat. Plants">
        <title>Genomes of leafy and leafless Platanthera orchids illuminate the evolution of mycoheterotrophy.</title>
        <authorList>
            <person name="Li M.H."/>
            <person name="Liu K.W."/>
            <person name="Li Z."/>
            <person name="Lu H.C."/>
            <person name="Ye Q.L."/>
            <person name="Zhang D."/>
            <person name="Wang J.Y."/>
            <person name="Li Y.F."/>
            <person name="Zhong Z.M."/>
            <person name="Liu X."/>
            <person name="Yu X."/>
            <person name="Liu D.K."/>
            <person name="Tu X.D."/>
            <person name="Liu B."/>
            <person name="Hao Y."/>
            <person name="Liao X.Y."/>
            <person name="Jiang Y.T."/>
            <person name="Sun W.H."/>
            <person name="Chen J."/>
            <person name="Chen Y.Q."/>
            <person name="Ai Y."/>
            <person name="Zhai J.W."/>
            <person name="Wu S.S."/>
            <person name="Zhou Z."/>
            <person name="Hsiao Y.Y."/>
            <person name="Wu W.L."/>
            <person name="Chen Y.Y."/>
            <person name="Lin Y.F."/>
            <person name="Hsu J.L."/>
            <person name="Li C.Y."/>
            <person name="Wang Z.W."/>
            <person name="Zhao X."/>
            <person name="Zhong W.Y."/>
            <person name="Ma X.K."/>
            <person name="Ma L."/>
            <person name="Huang J."/>
            <person name="Chen G.Z."/>
            <person name="Huang M.Z."/>
            <person name="Huang L."/>
            <person name="Peng D.H."/>
            <person name="Luo Y.B."/>
            <person name="Zou S.Q."/>
            <person name="Chen S.P."/>
            <person name="Lan S."/>
            <person name="Tsai W.C."/>
            <person name="Van de Peer Y."/>
            <person name="Liu Z.J."/>
        </authorList>
    </citation>
    <scope>NUCLEOTIDE SEQUENCE [LARGE SCALE GENOMIC DNA]</scope>
    <source>
        <strain evidence="1">Lor288</strain>
    </source>
</reference>
<sequence>MRQLAYFSTTGGRYFSIIEFPLPDRICRSSPLGRKVAAGKDLMRRSEASLPLARSEAVVQKLNVDLQTIVFANGLRSVAA</sequence>
<evidence type="ECO:0000313" key="1">
    <source>
        <dbReference type="EMBL" id="KAK8939746.1"/>
    </source>
</evidence>
<gene>
    <name evidence="1" type="ORF">KSP40_PGU022528</name>
</gene>
<protein>
    <submittedName>
        <fullName evidence="1">Uncharacterized protein</fullName>
    </submittedName>
</protein>
<organism evidence="1 2">
    <name type="scientific">Platanthera guangdongensis</name>
    <dbReference type="NCBI Taxonomy" id="2320717"/>
    <lineage>
        <taxon>Eukaryota</taxon>
        <taxon>Viridiplantae</taxon>
        <taxon>Streptophyta</taxon>
        <taxon>Embryophyta</taxon>
        <taxon>Tracheophyta</taxon>
        <taxon>Spermatophyta</taxon>
        <taxon>Magnoliopsida</taxon>
        <taxon>Liliopsida</taxon>
        <taxon>Asparagales</taxon>
        <taxon>Orchidaceae</taxon>
        <taxon>Orchidoideae</taxon>
        <taxon>Orchideae</taxon>
        <taxon>Orchidinae</taxon>
        <taxon>Platanthera</taxon>
    </lineage>
</organism>
<proteinExistence type="predicted"/>
<dbReference type="EMBL" id="JBBWWR010000020">
    <property type="protein sequence ID" value="KAK8939746.1"/>
    <property type="molecule type" value="Genomic_DNA"/>
</dbReference>
<name>A0ABR2LFH9_9ASPA</name>
<comment type="caution">
    <text evidence="1">The sequence shown here is derived from an EMBL/GenBank/DDBJ whole genome shotgun (WGS) entry which is preliminary data.</text>
</comment>
<dbReference type="Proteomes" id="UP001412067">
    <property type="component" value="Unassembled WGS sequence"/>
</dbReference>